<reference evidence="2 3" key="1">
    <citation type="journal article" date="2015" name="Nature">
        <title>rRNA introns, odd ribosomes, and small enigmatic genomes across a large radiation of phyla.</title>
        <authorList>
            <person name="Brown C.T."/>
            <person name="Hug L.A."/>
            <person name="Thomas B.C."/>
            <person name="Sharon I."/>
            <person name="Castelle C.J."/>
            <person name="Singh A."/>
            <person name="Wilkins M.J."/>
            <person name="Williams K.H."/>
            <person name="Banfield J.F."/>
        </authorList>
    </citation>
    <scope>NUCLEOTIDE SEQUENCE [LARGE SCALE GENOMIC DNA]</scope>
</reference>
<dbReference type="Proteomes" id="UP000034293">
    <property type="component" value="Unassembled WGS sequence"/>
</dbReference>
<comment type="caution">
    <text evidence="2">The sequence shown here is derived from an EMBL/GenBank/DDBJ whole genome shotgun (WGS) entry which is preliminary data.</text>
</comment>
<gene>
    <name evidence="2" type="ORF">UU02_C0008G0006</name>
</gene>
<organism evidence="2 3">
    <name type="scientific">Candidatus Woesebacteria bacterium GW2011_GWA1_40_43</name>
    <dbReference type="NCBI Taxonomy" id="1618553"/>
    <lineage>
        <taxon>Bacteria</taxon>
        <taxon>Candidatus Woeseibacteriota</taxon>
    </lineage>
</organism>
<sequence>MQRSSFRQTFFYESGQALVLVLLSLSVVLTIVLFILSRSITDISISTEQADSVRAFSAAEAGIERALITGSSYSDVSIGNASYSVDVSDYSEGQTTFNYPSKLLSGNSMTNWFVSHNTLGNIFCGAGYPCFTGNTLKICWGNEGTSKSTATTPAIEVSVYYENPVGSLANTKLARAVYDPNDARRASNSFAMPDPVGTCQIGGVTYAFQKTITMSGLGIPAGSYTVANGLLFAKVRMLYNTDASHIVGTSVAFAGNTTLPSQGLEIVSTGSSGVTGSESNRRVNVFQSWAEFPFSGLSVFSPYGLVK</sequence>
<evidence type="ECO:0000256" key="1">
    <source>
        <dbReference type="SAM" id="Phobius"/>
    </source>
</evidence>
<evidence type="ECO:0000313" key="3">
    <source>
        <dbReference type="Proteomes" id="UP000034293"/>
    </source>
</evidence>
<protein>
    <recommendedName>
        <fullName evidence="4">Type 4 fimbrial biogenesis protein PilX N-terminal domain-containing protein</fullName>
    </recommendedName>
</protein>
<dbReference type="PATRIC" id="fig|1618553.3.peg.134"/>
<keyword evidence="1" id="KW-0472">Membrane</keyword>
<proteinExistence type="predicted"/>
<keyword evidence="1" id="KW-1133">Transmembrane helix</keyword>
<feature type="transmembrane region" description="Helical" evidence="1">
    <location>
        <begin position="15"/>
        <end position="36"/>
    </location>
</feature>
<keyword evidence="1" id="KW-0812">Transmembrane</keyword>
<dbReference type="AlphaFoldDB" id="A0A0G0SI39"/>
<name>A0A0G0SI39_9BACT</name>
<evidence type="ECO:0008006" key="4">
    <source>
        <dbReference type="Google" id="ProtNLM"/>
    </source>
</evidence>
<dbReference type="EMBL" id="LBZA01000008">
    <property type="protein sequence ID" value="KKR64469.1"/>
    <property type="molecule type" value="Genomic_DNA"/>
</dbReference>
<accession>A0A0G0SI39</accession>
<evidence type="ECO:0000313" key="2">
    <source>
        <dbReference type="EMBL" id="KKR64469.1"/>
    </source>
</evidence>